<feature type="transmembrane region" description="Helical" evidence="1">
    <location>
        <begin position="20"/>
        <end position="39"/>
    </location>
</feature>
<organism evidence="2 3">
    <name type="scientific">Saccharopolyspora montiporae</name>
    <dbReference type="NCBI Taxonomy" id="2781240"/>
    <lineage>
        <taxon>Bacteria</taxon>
        <taxon>Bacillati</taxon>
        <taxon>Actinomycetota</taxon>
        <taxon>Actinomycetes</taxon>
        <taxon>Pseudonocardiales</taxon>
        <taxon>Pseudonocardiaceae</taxon>
        <taxon>Saccharopolyspora</taxon>
    </lineage>
</organism>
<dbReference type="AlphaFoldDB" id="A0A929FY03"/>
<sequence length="221" mass="23749">MHDHHLTVHLHGLGTQLWHATKSLVETVLAPLLLFYVLFELTDFTGGLLAALGWTVAALAVRVVLRYRVPAVLWLTAGMLVVRTVAGFATGSTFVYFLEPSLKNFLIAAALLATVPFERTFLAKLADDFCVLPPELTGNAGVRRFFRRVSLLWAVVFAVNGIGTLWALAAATLGDFMLVSTIGSFSLVAAAAGASLWWLRRALRGEGITVRFGAQPAAAAG</sequence>
<comment type="caution">
    <text evidence="2">The sequence shown here is derived from an EMBL/GenBank/DDBJ whole genome shotgun (WGS) entry which is preliminary data.</text>
</comment>
<protein>
    <recommendedName>
        <fullName evidence="4">Intracellular septation protein A</fullName>
    </recommendedName>
</protein>
<evidence type="ECO:0000313" key="2">
    <source>
        <dbReference type="EMBL" id="MBE9375216.1"/>
    </source>
</evidence>
<dbReference type="EMBL" id="JADEYC010000019">
    <property type="protein sequence ID" value="MBE9375216.1"/>
    <property type="molecule type" value="Genomic_DNA"/>
</dbReference>
<keyword evidence="1" id="KW-0812">Transmembrane</keyword>
<keyword evidence="1" id="KW-0472">Membrane</keyword>
<dbReference type="RefSeq" id="WP_193928664.1">
    <property type="nucleotide sequence ID" value="NZ_JADEYC010000019.1"/>
</dbReference>
<evidence type="ECO:0000313" key="3">
    <source>
        <dbReference type="Proteomes" id="UP000598360"/>
    </source>
</evidence>
<feature type="transmembrane region" description="Helical" evidence="1">
    <location>
        <begin position="46"/>
        <end position="65"/>
    </location>
</feature>
<feature type="transmembrane region" description="Helical" evidence="1">
    <location>
        <begin position="176"/>
        <end position="199"/>
    </location>
</feature>
<gene>
    <name evidence="2" type="ORF">IQ251_12255</name>
</gene>
<keyword evidence="1" id="KW-1133">Transmembrane helix</keyword>
<proteinExistence type="predicted"/>
<keyword evidence="3" id="KW-1185">Reference proteome</keyword>
<evidence type="ECO:0000256" key="1">
    <source>
        <dbReference type="SAM" id="Phobius"/>
    </source>
</evidence>
<feature type="transmembrane region" description="Helical" evidence="1">
    <location>
        <begin position="151"/>
        <end position="170"/>
    </location>
</feature>
<evidence type="ECO:0008006" key="4">
    <source>
        <dbReference type="Google" id="ProtNLM"/>
    </source>
</evidence>
<name>A0A929FY03_9PSEU</name>
<reference evidence="2" key="1">
    <citation type="submission" date="2020-10" db="EMBL/GenBank/DDBJ databases">
        <title>Diversity and distribution of actinomycetes associated with coral in the coast of Hainan.</title>
        <authorList>
            <person name="Li F."/>
        </authorList>
    </citation>
    <scope>NUCLEOTIDE SEQUENCE</scope>
    <source>
        <strain evidence="2">HNM0983</strain>
    </source>
</reference>
<feature type="transmembrane region" description="Helical" evidence="1">
    <location>
        <begin position="71"/>
        <end position="98"/>
    </location>
</feature>
<dbReference type="Proteomes" id="UP000598360">
    <property type="component" value="Unassembled WGS sequence"/>
</dbReference>
<dbReference type="NCBIfam" id="NF041646">
    <property type="entry name" value="VC0807_fam"/>
    <property type="match status" value="1"/>
</dbReference>
<accession>A0A929FY03</accession>